<dbReference type="Proteomes" id="UP000008495">
    <property type="component" value="Unassembled WGS sequence"/>
</dbReference>
<dbReference type="InterPro" id="IPR017039">
    <property type="entry name" value="Virul_fac_BrkB"/>
</dbReference>
<evidence type="ECO:0000256" key="1">
    <source>
        <dbReference type="ARBA" id="ARBA00004651"/>
    </source>
</evidence>
<dbReference type="EMBL" id="BAGZ01000005">
    <property type="protein sequence ID" value="GAB77654.1"/>
    <property type="molecule type" value="Genomic_DNA"/>
</dbReference>
<feature type="transmembrane region" description="Helical" evidence="6">
    <location>
        <begin position="39"/>
        <end position="62"/>
    </location>
</feature>
<dbReference type="GO" id="GO:0005886">
    <property type="term" value="C:plasma membrane"/>
    <property type="evidence" value="ECO:0007669"/>
    <property type="project" value="UniProtKB-SubCell"/>
</dbReference>
<evidence type="ECO:0000256" key="6">
    <source>
        <dbReference type="SAM" id="Phobius"/>
    </source>
</evidence>
<organism evidence="7 8">
    <name type="scientific">Austwickia chelonae NBRC 105200</name>
    <dbReference type="NCBI Taxonomy" id="1184607"/>
    <lineage>
        <taxon>Bacteria</taxon>
        <taxon>Bacillati</taxon>
        <taxon>Actinomycetota</taxon>
        <taxon>Actinomycetes</taxon>
        <taxon>Micrococcales</taxon>
        <taxon>Dermatophilaceae</taxon>
        <taxon>Austwickia</taxon>
    </lineage>
</organism>
<evidence type="ECO:0000313" key="7">
    <source>
        <dbReference type="EMBL" id="GAB77654.1"/>
    </source>
</evidence>
<evidence type="ECO:0000256" key="4">
    <source>
        <dbReference type="ARBA" id="ARBA00022989"/>
    </source>
</evidence>
<dbReference type="PANTHER" id="PTHR30213">
    <property type="entry name" value="INNER MEMBRANE PROTEIN YHJD"/>
    <property type="match status" value="1"/>
</dbReference>
<dbReference type="OrthoDB" id="3349406at2"/>
<comment type="caution">
    <text evidence="7">The sequence shown here is derived from an EMBL/GenBank/DDBJ whole genome shotgun (WGS) entry which is preliminary data.</text>
</comment>
<dbReference type="Pfam" id="PF03631">
    <property type="entry name" value="Virul_fac_BrkB"/>
    <property type="match status" value="1"/>
</dbReference>
<keyword evidence="3 6" id="KW-0812">Transmembrane</keyword>
<gene>
    <name evidence="7" type="ORF">AUCHE_05_05690</name>
</gene>
<keyword evidence="4 6" id="KW-1133">Transmembrane helix</keyword>
<reference evidence="7 8" key="1">
    <citation type="submission" date="2012-08" db="EMBL/GenBank/DDBJ databases">
        <title>Whole genome shotgun sequence of Austwickia chelonae NBRC 105200.</title>
        <authorList>
            <person name="Yoshida I."/>
            <person name="Hosoyama A."/>
            <person name="Tsuchikane K."/>
            <person name="Katsumata H."/>
            <person name="Ando Y."/>
            <person name="Ohji S."/>
            <person name="Hamada M."/>
            <person name="Tamura T."/>
            <person name="Yamazoe A."/>
            <person name="Yamazaki S."/>
            <person name="Fujita N."/>
        </authorList>
    </citation>
    <scope>NUCLEOTIDE SEQUENCE [LARGE SCALE GENOMIC DNA]</scope>
    <source>
        <strain evidence="7 8">NBRC 105200</strain>
    </source>
</reference>
<dbReference type="eggNOG" id="COG1295">
    <property type="taxonomic scope" value="Bacteria"/>
</dbReference>
<keyword evidence="8" id="KW-1185">Reference proteome</keyword>
<name>K6VLP5_9MICO</name>
<accession>K6VLP5</accession>
<evidence type="ECO:0000256" key="5">
    <source>
        <dbReference type="ARBA" id="ARBA00023136"/>
    </source>
</evidence>
<dbReference type="PANTHER" id="PTHR30213:SF1">
    <property type="entry name" value="INNER MEMBRANE PROTEIN YHJD"/>
    <property type="match status" value="1"/>
</dbReference>
<keyword evidence="5 6" id="KW-0472">Membrane</keyword>
<dbReference type="AlphaFoldDB" id="K6VLP5"/>
<feature type="transmembrane region" description="Helical" evidence="6">
    <location>
        <begin position="98"/>
        <end position="117"/>
    </location>
</feature>
<evidence type="ECO:0000256" key="2">
    <source>
        <dbReference type="ARBA" id="ARBA00022475"/>
    </source>
</evidence>
<feature type="transmembrane region" description="Helical" evidence="6">
    <location>
        <begin position="144"/>
        <end position="166"/>
    </location>
</feature>
<feature type="transmembrane region" description="Helical" evidence="6">
    <location>
        <begin position="178"/>
        <end position="198"/>
    </location>
</feature>
<dbReference type="STRING" id="100225.SAMN05421595_1492"/>
<comment type="subcellular location">
    <subcellularLocation>
        <location evidence="1">Cell membrane</location>
        <topology evidence="1">Multi-pass membrane protein</topology>
    </subcellularLocation>
</comment>
<protein>
    <submittedName>
        <fullName evidence="7">Uncharacterized protein</fullName>
    </submittedName>
</protein>
<sequence length="373" mass="40476">MKVTGRVDALQRRRPVLGLPLAVVYKYIDDQGAYLAALITYYGFISIFPLLLLLSSVLGYALENNPEWQARIMESAFRQVPVIGDQVERAQLQGNTTAVVVGALGALFGALGVAQAMQNALNAAWYVPRDSRPNPVVARARSTALLLVVALFLVATTVLSQADAALVAMGVSDRAVGVWGKVVSGMITGLLFLVISRYGTSYPVTVKEALPGSALGVLAWQGLQNAGTEFIRSFVAGATATNGVFAVVLGLLAWIYLASVAFVLCAELNVVLALGLYPRALLTPLTDDVDLTEADVAAYAGIARAQRLKGFQTVQVTFEHDGQYRSARLHREERQRLAEMAQEETCRRAAQARLDREIRRTAGRRRRRVKDTD</sequence>
<keyword evidence="2" id="KW-1003">Cell membrane</keyword>
<feature type="transmembrane region" description="Helical" evidence="6">
    <location>
        <begin position="253"/>
        <end position="277"/>
    </location>
</feature>
<evidence type="ECO:0000256" key="3">
    <source>
        <dbReference type="ARBA" id="ARBA00022692"/>
    </source>
</evidence>
<dbReference type="RefSeq" id="WP_006502406.1">
    <property type="nucleotide sequence ID" value="NZ_BAGZ01000005.1"/>
</dbReference>
<evidence type="ECO:0000313" key="8">
    <source>
        <dbReference type="Proteomes" id="UP000008495"/>
    </source>
</evidence>
<proteinExistence type="predicted"/>